<keyword evidence="3" id="KW-1185">Reference proteome</keyword>
<evidence type="ECO:0000313" key="3">
    <source>
        <dbReference type="Proteomes" id="UP001596310"/>
    </source>
</evidence>
<keyword evidence="2" id="KW-0808">Transferase</keyword>
<dbReference type="CDD" id="cd02440">
    <property type="entry name" value="AdoMet_MTases"/>
    <property type="match status" value="1"/>
</dbReference>
<proteinExistence type="predicted"/>
<dbReference type="InterPro" id="IPR029063">
    <property type="entry name" value="SAM-dependent_MTases_sf"/>
</dbReference>
<evidence type="ECO:0000259" key="1">
    <source>
        <dbReference type="Pfam" id="PF05175"/>
    </source>
</evidence>
<reference evidence="3" key="1">
    <citation type="journal article" date="2019" name="Int. J. Syst. Evol. Microbiol.">
        <title>The Global Catalogue of Microorganisms (GCM) 10K type strain sequencing project: providing services to taxonomists for standard genome sequencing and annotation.</title>
        <authorList>
            <consortium name="The Broad Institute Genomics Platform"/>
            <consortium name="The Broad Institute Genome Sequencing Center for Infectious Disease"/>
            <person name="Wu L."/>
            <person name="Ma J."/>
        </authorList>
    </citation>
    <scope>NUCLEOTIDE SEQUENCE [LARGE SCALE GENOMIC DNA]</scope>
    <source>
        <strain evidence="3">CCM 8897</strain>
    </source>
</reference>
<dbReference type="GO" id="GO:0032259">
    <property type="term" value="P:methylation"/>
    <property type="evidence" value="ECO:0007669"/>
    <property type="project" value="UniProtKB-KW"/>
</dbReference>
<accession>A0ABW1UQ15</accession>
<dbReference type="InterPro" id="IPR050210">
    <property type="entry name" value="tRNA_Adenine-N(6)_MTase"/>
</dbReference>
<comment type="caution">
    <text evidence="2">The sequence shown here is derived from an EMBL/GenBank/DDBJ whole genome shotgun (WGS) entry which is preliminary data.</text>
</comment>
<dbReference type="PANTHER" id="PTHR47739">
    <property type="entry name" value="TRNA1(VAL) (ADENINE(37)-N6)-METHYLTRANSFERASE"/>
    <property type="match status" value="1"/>
</dbReference>
<dbReference type="GO" id="GO:0008168">
    <property type="term" value="F:methyltransferase activity"/>
    <property type="evidence" value="ECO:0007669"/>
    <property type="project" value="UniProtKB-KW"/>
</dbReference>
<dbReference type="Pfam" id="PF05175">
    <property type="entry name" value="MTS"/>
    <property type="match status" value="1"/>
</dbReference>
<dbReference type="PANTHER" id="PTHR47739:SF1">
    <property type="entry name" value="TRNA1(VAL) (ADENINE(37)-N6)-METHYLTRANSFERASE"/>
    <property type="match status" value="1"/>
</dbReference>
<dbReference type="Gene3D" id="3.40.50.150">
    <property type="entry name" value="Vaccinia Virus protein VP39"/>
    <property type="match status" value="1"/>
</dbReference>
<name>A0ABW1UQ15_9LACO</name>
<dbReference type="Proteomes" id="UP001596310">
    <property type="component" value="Unassembled WGS sequence"/>
</dbReference>
<dbReference type="SUPFAM" id="SSF53335">
    <property type="entry name" value="S-adenosyl-L-methionine-dependent methyltransferases"/>
    <property type="match status" value="1"/>
</dbReference>
<keyword evidence="2" id="KW-0489">Methyltransferase</keyword>
<dbReference type="RefSeq" id="WP_125596269.1">
    <property type="nucleotide sequence ID" value="NZ_JBHSSM010000015.1"/>
</dbReference>
<gene>
    <name evidence="2" type="ORF">ACFQHW_06055</name>
</gene>
<protein>
    <submittedName>
        <fullName evidence="2">tRNA1(Val) (Adenine(37)-N6)-methyltransferase</fullName>
        <ecNumber evidence="2">2.1.1.223</ecNumber>
    </submittedName>
</protein>
<dbReference type="EMBL" id="JBHSSM010000015">
    <property type="protein sequence ID" value="MFC6315135.1"/>
    <property type="molecule type" value="Genomic_DNA"/>
</dbReference>
<dbReference type="EC" id="2.1.1.223" evidence="2"/>
<organism evidence="2 3">
    <name type="scientific">Lapidilactobacillus achengensis</name>
    <dbReference type="NCBI Taxonomy" id="2486000"/>
    <lineage>
        <taxon>Bacteria</taxon>
        <taxon>Bacillati</taxon>
        <taxon>Bacillota</taxon>
        <taxon>Bacilli</taxon>
        <taxon>Lactobacillales</taxon>
        <taxon>Lactobacillaceae</taxon>
        <taxon>Lapidilactobacillus</taxon>
    </lineage>
</organism>
<feature type="domain" description="Methyltransferase small" evidence="1">
    <location>
        <begin position="29"/>
        <end position="139"/>
    </location>
</feature>
<evidence type="ECO:0000313" key="2">
    <source>
        <dbReference type="EMBL" id="MFC6315135.1"/>
    </source>
</evidence>
<dbReference type="InterPro" id="IPR007848">
    <property type="entry name" value="Small_mtfrase_dom"/>
</dbReference>
<sequence length="245" mass="27397">MTERVDQLVNGGIKIIQSDEVFSFSLDAVLLADFAQVKRTDQVVDLCAGNGAVGLFLSQKTKETITMIELQEKLAEMAHRSVRLNHLENQINVLPIDLADASEFLGTDFADVVTCNPPYFVDQPQSTKNPNPYYAIARHELKTNLAAVLTTSARLLKTNGHFYMVHRPERLDEIMAKCVAARLAVKRLQFVYPKADREANMVLVDAIKDGRPNGVRVMPPIVAYTEQDEYTPQVKTILHGDDLTK</sequence>